<sequence>MHRRSRPLSGQRGVAALELALVFALFLAILFGIASFSVAFIVKQTLSRAVENGARAMLQASLARVPDKDTSPQEYGEQACRQALSGLLRFSPDVKCSVDPGAACGAGSALVCASIVATYPDYRNNPPIPVLVPLESLLLSLWNKDGNESWTPADLGAKATVQIGRADS</sequence>
<dbReference type="Proteomes" id="UP001501671">
    <property type="component" value="Unassembled WGS sequence"/>
</dbReference>
<evidence type="ECO:0000313" key="3">
    <source>
        <dbReference type="EMBL" id="GAA4334548.1"/>
    </source>
</evidence>
<dbReference type="EMBL" id="BAABFO010000012">
    <property type="protein sequence ID" value="GAA4334548.1"/>
    <property type="molecule type" value="Genomic_DNA"/>
</dbReference>
<keyword evidence="1" id="KW-0812">Transmembrane</keyword>
<reference evidence="4" key="1">
    <citation type="journal article" date="2019" name="Int. J. Syst. Evol. Microbiol.">
        <title>The Global Catalogue of Microorganisms (GCM) 10K type strain sequencing project: providing services to taxonomists for standard genome sequencing and annotation.</title>
        <authorList>
            <consortium name="The Broad Institute Genomics Platform"/>
            <consortium name="The Broad Institute Genome Sequencing Center for Infectious Disease"/>
            <person name="Wu L."/>
            <person name="Ma J."/>
        </authorList>
    </citation>
    <scope>NUCLEOTIDE SEQUENCE [LARGE SCALE GENOMIC DNA]</scope>
    <source>
        <strain evidence="4">JCM 17666</strain>
    </source>
</reference>
<evidence type="ECO:0000313" key="4">
    <source>
        <dbReference type="Proteomes" id="UP001501671"/>
    </source>
</evidence>
<protein>
    <recommendedName>
        <fullName evidence="2">TadE-like domain-containing protein</fullName>
    </recommendedName>
</protein>
<dbReference type="RefSeq" id="WP_345250288.1">
    <property type="nucleotide sequence ID" value="NZ_BAABFO010000012.1"/>
</dbReference>
<comment type="caution">
    <text evidence="3">The sequence shown here is derived from an EMBL/GenBank/DDBJ whole genome shotgun (WGS) entry which is preliminary data.</text>
</comment>
<keyword evidence="1" id="KW-1133">Transmembrane helix</keyword>
<feature type="domain" description="TadE-like" evidence="2">
    <location>
        <begin position="13"/>
        <end position="55"/>
    </location>
</feature>
<accession>A0ABP8H5N7</accession>
<dbReference type="InterPro" id="IPR012495">
    <property type="entry name" value="TadE-like_dom"/>
</dbReference>
<organism evidence="3 4">
    <name type="scientific">Pigmentiphaga soli</name>
    <dbReference type="NCBI Taxonomy" id="1007095"/>
    <lineage>
        <taxon>Bacteria</taxon>
        <taxon>Pseudomonadati</taxon>
        <taxon>Pseudomonadota</taxon>
        <taxon>Betaproteobacteria</taxon>
        <taxon>Burkholderiales</taxon>
        <taxon>Alcaligenaceae</taxon>
        <taxon>Pigmentiphaga</taxon>
    </lineage>
</organism>
<keyword evidence="4" id="KW-1185">Reference proteome</keyword>
<feature type="transmembrane region" description="Helical" evidence="1">
    <location>
        <begin position="21"/>
        <end position="42"/>
    </location>
</feature>
<dbReference type="Pfam" id="PF07811">
    <property type="entry name" value="TadE"/>
    <property type="match status" value="1"/>
</dbReference>
<gene>
    <name evidence="3" type="ORF">GCM10023144_26920</name>
</gene>
<proteinExistence type="predicted"/>
<evidence type="ECO:0000259" key="2">
    <source>
        <dbReference type="Pfam" id="PF07811"/>
    </source>
</evidence>
<keyword evidence="1" id="KW-0472">Membrane</keyword>
<name>A0ABP8H5N7_9BURK</name>
<evidence type="ECO:0000256" key="1">
    <source>
        <dbReference type="SAM" id="Phobius"/>
    </source>
</evidence>